<sequence>MLTSEDIERFRQRLERERAEIQARIAARNQEIDQSVPPEDDIRDEGDEAKVITDLEPVRAENELDLDTLARIDRALQRIEEGTYGISEVSGKPIPIERLEAVPYATTLVDEQPPVPA</sequence>
<name>A0A934K5S3_9BACT</name>
<comment type="caution">
    <text evidence="3">The sequence shown here is derived from an EMBL/GenBank/DDBJ whole genome shotgun (WGS) entry which is preliminary data.</text>
</comment>
<evidence type="ECO:0008006" key="5">
    <source>
        <dbReference type="Google" id="ProtNLM"/>
    </source>
</evidence>
<dbReference type="Proteomes" id="UP000612893">
    <property type="component" value="Unassembled WGS sequence"/>
</dbReference>
<evidence type="ECO:0000256" key="2">
    <source>
        <dbReference type="SAM" id="Coils"/>
    </source>
</evidence>
<proteinExistence type="predicted"/>
<organism evidence="3 4">
    <name type="scientific">Candidatus Nephthysia bennettiae</name>
    <dbReference type="NCBI Taxonomy" id="3127016"/>
    <lineage>
        <taxon>Bacteria</taxon>
        <taxon>Bacillati</taxon>
        <taxon>Candidatus Dormiibacterota</taxon>
        <taxon>Candidatus Dormibacteria</taxon>
        <taxon>Candidatus Dormibacterales</taxon>
        <taxon>Candidatus Dormibacteraceae</taxon>
        <taxon>Candidatus Nephthysia</taxon>
    </lineage>
</organism>
<dbReference type="Gene3D" id="1.20.120.910">
    <property type="entry name" value="DksA, coiled-coil domain"/>
    <property type="match status" value="1"/>
</dbReference>
<dbReference type="EMBL" id="JAEKNR010000212">
    <property type="protein sequence ID" value="MBJ7600564.1"/>
    <property type="molecule type" value="Genomic_DNA"/>
</dbReference>
<dbReference type="SUPFAM" id="SSF109635">
    <property type="entry name" value="DnaK suppressor protein DksA, alpha-hairpin domain"/>
    <property type="match status" value="1"/>
</dbReference>
<evidence type="ECO:0000256" key="1">
    <source>
        <dbReference type="PROSITE-ProRule" id="PRU00510"/>
    </source>
</evidence>
<accession>A0A934K5S3</accession>
<evidence type="ECO:0000313" key="4">
    <source>
        <dbReference type="Proteomes" id="UP000612893"/>
    </source>
</evidence>
<protein>
    <recommendedName>
        <fullName evidence="5">DksA C4-type domain-containing protein</fullName>
    </recommendedName>
</protein>
<feature type="zinc finger region" description="dksA C4-type" evidence="1">
    <location>
        <begin position="87"/>
        <end position="111"/>
    </location>
</feature>
<dbReference type="PANTHER" id="PTHR33823:SF4">
    <property type="entry name" value="GENERAL STRESS PROTEIN 16O"/>
    <property type="match status" value="1"/>
</dbReference>
<dbReference type="PANTHER" id="PTHR33823">
    <property type="entry name" value="RNA POLYMERASE-BINDING TRANSCRIPTION FACTOR DKSA-RELATED"/>
    <property type="match status" value="1"/>
</dbReference>
<dbReference type="PROSITE" id="PS51128">
    <property type="entry name" value="ZF_DKSA_2"/>
    <property type="match status" value="1"/>
</dbReference>
<keyword evidence="2" id="KW-0175">Coiled coil</keyword>
<dbReference type="InterPro" id="IPR037187">
    <property type="entry name" value="DnaK_N"/>
</dbReference>
<keyword evidence="4" id="KW-1185">Reference proteome</keyword>
<evidence type="ECO:0000313" key="3">
    <source>
        <dbReference type="EMBL" id="MBJ7600564.1"/>
    </source>
</evidence>
<reference evidence="3" key="1">
    <citation type="submission" date="2020-10" db="EMBL/GenBank/DDBJ databases">
        <title>Ca. Dormibacterota MAGs.</title>
        <authorList>
            <person name="Montgomery K."/>
        </authorList>
    </citation>
    <scope>NUCLEOTIDE SEQUENCE [LARGE SCALE GENOMIC DNA]</scope>
    <source>
        <strain evidence="3">SC8812_S17_10</strain>
    </source>
</reference>
<dbReference type="RefSeq" id="WP_338204449.1">
    <property type="nucleotide sequence ID" value="NZ_JAEKNR010000212.1"/>
</dbReference>
<gene>
    <name evidence="3" type="ORF">JF922_21150</name>
</gene>
<dbReference type="AlphaFoldDB" id="A0A934K5S3"/>
<feature type="coiled-coil region" evidence="2">
    <location>
        <begin position="4"/>
        <end position="31"/>
    </location>
</feature>